<evidence type="ECO:0000256" key="1">
    <source>
        <dbReference type="SAM" id="MobiDB-lite"/>
    </source>
</evidence>
<feature type="region of interest" description="Disordered" evidence="1">
    <location>
        <begin position="1"/>
        <end position="99"/>
    </location>
</feature>
<organism evidence="2 3">
    <name type="scientific">Colletotrichum spaethianum</name>
    <dbReference type="NCBI Taxonomy" id="700344"/>
    <lineage>
        <taxon>Eukaryota</taxon>
        <taxon>Fungi</taxon>
        <taxon>Dikarya</taxon>
        <taxon>Ascomycota</taxon>
        <taxon>Pezizomycotina</taxon>
        <taxon>Sordariomycetes</taxon>
        <taxon>Hypocreomycetidae</taxon>
        <taxon>Glomerellales</taxon>
        <taxon>Glomerellaceae</taxon>
        <taxon>Colletotrichum</taxon>
        <taxon>Colletotrichum spaethianum species complex</taxon>
    </lineage>
</organism>
<dbReference type="AlphaFoldDB" id="A0AA37PG45"/>
<comment type="caution">
    <text evidence="2">The sequence shown here is derived from an EMBL/GenBank/DDBJ whole genome shotgun (WGS) entry which is preliminary data.</text>
</comment>
<dbReference type="Proteomes" id="UP001055115">
    <property type="component" value="Unassembled WGS sequence"/>
</dbReference>
<evidence type="ECO:0000313" key="3">
    <source>
        <dbReference type="Proteomes" id="UP001055115"/>
    </source>
</evidence>
<proteinExistence type="predicted"/>
<feature type="compositionally biased region" description="Basic residues" evidence="1">
    <location>
        <begin position="1"/>
        <end position="16"/>
    </location>
</feature>
<dbReference type="RefSeq" id="XP_049134030.1">
    <property type="nucleotide sequence ID" value="XM_049278073.1"/>
</dbReference>
<feature type="compositionally biased region" description="Acidic residues" evidence="1">
    <location>
        <begin position="23"/>
        <end position="33"/>
    </location>
</feature>
<evidence type="ECO:0000313" key="2">
    <source>
        <dbReference type="EMBL" id="GKT51680.1"/>
    </source>
</evidence>
<sequence>MATKRVKHRRRSHQRGMHNGGDILDDCTSDSDSGESPSTPKHANMQQPPQLQSNDALNHPSNDPGSERQQYLARLNERNDRNFQNKAAKLEGARASSGC</sequence>
<gene>
    <name evidence="2" type="ORF">ColSpa_11861</name>
</gene>
<dbReference type="GeneID" id="73332663"/>
<feature type="compositionally biased region" description="Polar residues" evidence="1">
    <location>
        <begin position="34"/>
        <end position="69"/>
    </location>
</feature>
<reference evidence="2 3" key="1">
    <citation type="submission" date="2022-03" db="EMBL/GenBank/DDBJ databases">
        <title>Genome data of Colletotrichum spp.</title>
        <authorList>
            <person name="Utami Y.D."/>
            <person name="Hiruma K."/>
        </authorList>
    </citation>
    <scope>NUCLEOTIDE SEQUENCE [LARGE SCALE GENOMIC DNA]</scope>
    <source>
        <strain evidence="2 3">MAFF 239500</strain>
    </source>
</reference>
<keyword evidence="3" id="KW-1185">Reference proteome</keyword>
<protein>
    <submittedName>
        <fullName evidence="2">Uncharacterized protein</fullName>
    </submittedName>
</protein>
<name>A0AA37PG45_9PEZI</name>
<feature type="compositionally biased region" description="Basic and acidic residues" evidence="1">
    <location>
        <begin position="75"/>
        <end position="92"/>
    </location>
</feature>
<accession>A0AA37PG45</accession>
<dbReference type="EMBL" id="BQXU01000052">
    <property type="protein sequence ID" value="GKT51680.1"/>
    <property type="molecule type" value="Genomic_DNA"/>
</dbReference>